<accession>A0A2T0WQ22</accession>
<dbReference type="InterPro" id="IPR058163">
    <property type="entry name" value="LysR-type_TF_proteobact-type"/>
</dbReference>
<dbReference type="Pfam" id="PF03466">
    <property type="entry name" value="LysR_substrate"/>
    <property type="match status" value="1"/>
</dbReference>
<dbReference type="SUPFAM" id="SSF46785">
    <property type="entry name" value="Winged helix' DNA-binding domain"/>
    <property type="match status" value="1"/>
</dbReference>
<dbReference type="InterPro" id="IPR036390">
    <property type="entry name" value="WH_DNA-bd_sf"/>
</dbReference>
<evidence type="ECO:0000313" key="6">
    <source>
        <dbReference type="EMBL" id="PRY88792.1"/>
    </source>
</evidence>
<feature type="domain" description="HTH lysR-type" evidence="5">
    <location>
        <begin position="7"/>
        <end position="64"/>
    </location>
</feature>
<dbReference type="PANTHER" id="PTHR30537:SF74">
    <property type="entry name" value="HTH-TYPE TRANSCRIPTIONAL REGULATOR TRPI"/>
    <property type="match status" value="1"/>
</dbReference>
<evidence type="ECO:0000256" key="4">
    <source>
        <dbReference type="ARBA" id="ARBA00023163"/>
    </source>
</evidence>
<comment type="caution">
    <text evidence="6">The sequence shown here is derived from an EMBL/GenBank/DDBJ whole genome shotgun (WGS) entry which is preliminary data.</text>
</comment>
<dbReference type="SUPFAM" id="SSF53850">
    <property type="entry name" value="Periplasmic binding protein-like II"/>
    <property type="match status" value="1"/>
</dbReference>
<dbReference type="InterPro" id="IPR000847">
    <property type="entry name" value="LysR_HTH_N"/>
</dbReference>
<dbReference type="PROSITE" id="PS50931">
    <property type="entry name" value="HTH_LYSR"/>
    <property type="match status" value="1"/>
</dbReference>
<comment type="similarity">
    <text evidence="1">Belongs to the LysR transcriptional regulatory family.</text>
</comment>
<gene>
    <name evidence="6" type="ORF">CLV74_107134</name>
</gene>
<dbReference type="GO" id="GO:0003700">
    <property type="term" value="F:DNA-binding transcription factor activity"/>
    <property type="evidence" value="ECO:0007669"/>
    <property type="project" value="InterPro"/>
</dbReference>
<dbReference type="Gene3D" id="1.10.10.10">
    <property type="entry name" value="Winged helix-like DNA-binding domain superfamily/Winged helix DNA-binding domain"/>
    <property type="match status" value="1"/>
</dbReference>
<organism evidence="6 7">
    <name type="scientific">Donghicola tyrosinivorans</name>
    <dbReference type="NCBI Taxonomy" id="1652492"/>
    <lineage>
        <taxon>Bacteria</taxon>
        <taxon>Pseudomonadati</taxon>
        <taxon>Pseudomonadota</taxon>
        <taxon>Alphaproteobacteria</taxon>
        <taxon>Rhodobacterales</taxon>
        <taxon>Roseobacteraceae</taxon>
        <taxon>Donghicola</taxon>
    </lineage>
</organism>
<dbReference type="OrthoDB" id="7328368at2"/>
<evidence type="ECO:0000259" key="5">
    <source>
        <dbReference type="PROSITE" id="PS50931"/>
    </source>
</evidence>
<evidence type="ECO:0000256" key="3">
    <source>
        <dbReference type="ARBA" id="ARBA00023125"/>
    </source>
</evidence>
<sequence length="291" mass="31799">MDWLRMPSLPALRAFAALAQSGSVSRAGTLLNVTHAAISQQIRQLEGHLGTPLVARQGRGVMLTPEGTQLAQVLLPALETIYQKIEEMTDGDETRPLQVAAGPLFTINWLMPRLKEFRTQHPDVEILLNPTAEMVDLRPAGIDLAVRYGLGEWPALDSTLLLPSDLVVVGAPDLVANRSVNGPDDLLDMPWLQDAGATEVASWFEAHGLNASKLPMLTELPGVYLLESLRRGEGVAVLSRSLIRKDLEAGTLKVLFDESNQALGYYIVNRPGVQRKALTLFADWLKKQAGQ</sequence>
<evidence type="ECO:0000256" key="1">
    <source>
        <dbReference type="ARBA" id="ARBA00009437"/>
    </source>
</evidence>
<dbReference type="InterPro" id="IPR005119">
    <property type="entry name" value="LysR_subst-bd"/>
</dbReference>
<proteinExistence type="inferred from homology"/>
<keyword evidence="7" id="KW-1185">Reference proteome</keyword>
<evidence type="ECO:0000256" key="2">
    <source>
        <dbReference type="ARBA" id="ARBA00023015"/>
    </source>
</evidence>
<dbReference type="Pfam" id="PF00126">
    <property type="entry name" value="HTH_1"/>
    <property type="match status" value="1"/>
</dbReference>
<evidence type="ECO:0000313" key="7">
    <source>
        <dbReference type="Proteomes" id="UP000238392"/>
    </source>
</evidence>
<dbReference type="RefSeq" id="WP_106264972.1">
    <property type="nucleotide sequence ID" value="NZ_PVTQ01000007.1"/>
</dbReference>
<dbReference type="InterPro" id="IPR036388">
    <property type="entry name" value="WH-like_DNA-bd_sf"/>
</dbReference>
<keyword evidence="4" id="KW-0804">Transcription</keyword>
<dbReference type="Gene3D" id="3.40.190.10">
    <property type="entry name" value="Periplasmic binding protein-like II"/>
    <property type="match status" value="2"/>
</dbReference>
<dbReference type="AlphaFoldDB" id="A0A2T0WQ22"/>
<dbReference type="FunFam" id="1.10.10.10:FF:000001">
    <property type="entry name" value="LysR family transcriptional regulator"/>
    <property type="match status" value="1"/>
</dbReference>
<dbReference type="Proteomes" id="UP000238392">
    <property type="component" value="Unassembled WGS sequence"/>
</dbReference>
<dbReference type="GO" id="GO:0043565">
    <property type="term" value="F:sequence-specific DNA binding"/>
    <property type="evidence" value="ECO:0007669"/>
    <property type="project" value="TreeGrafter"/>
</dbReference>
<keyword evidence="2" id="KW-0805">Transcription regulation</keyword>
<protein>
    <submittedName>
        <fullName evidence="6">LysR family glycine cleavage system transcriptional activator</fullName>
    </submittedName>
</protein>
<keyword evidence="3" id="KW-0238">DNA-binding</keyword>
<name>A0A2T0WQ22_9RHOB</name>
<dbReference type="EMBL" id="PVTQ01000007">
    <property type="protein sequence ID" value="PRY88792.1"/>
    <property type="molecule type" value="Genomic_DNA"/>
</dbReference>
<dbReference type="PANTHER" id="PTHR30537">
    <property type="entry name" value="HTH-TYPE TRANSCRIPTIONAL REGULATOR"/>
    <property type="match status" value="1"/>
</dbReference>
<reference evidence="6 7" key="1">
    <citation type="submission" date="2018-03" db="EMBL/GenBank/DDBJ databases">
        <title>Genomic Encyclopedia of Archaeal and Bacterial Type Strains, Phase II (KMG-II): from individual species to whole genera.</title>
        <authorList>
            <person name="Goeker M."/>
        </authorList>
    </citation>
    <scope>NUCLEOTIDE SEQUENCE [LARGE SCALE GENOMIC DNA]</scope>
    <source>
        <strain evidence="6 7">DSM 100212</strain>
    </source>
</reference>
<dbReference type="GO" id="GO:0006351">
    <property type="term" value="P:DNA-templated transcription"/>
    <property type="evidence" value="ECO:0007669"/>
    <property type="project" value="TreeGrafter"/>
</dbReference>